<evidence type="ECO:0000313" key="1">
    <source>
        <dbReference type="EMBL" id="KRK92764.1"/>
    </source>
</evidence>
<name>A0AAJ0LF55_LATCU</name>
<proteinExistence type="predicted"/>
<protein>
    <submittedName>
        <fullName evidence="1">RibT protein</fullName>
    </submittedName>
</protein>
<comment type="caution">
    <text evidence="1">The sequence shown here is derived from an EMBL/GenBank/DDBJ whole genome shotgun (WGS) entry which is preliminary data.</text>
</comment>
<accession>A0AAJ0LF55</accession>
<reference evidence="1 2" key="1">
    <citation type="journal article" date="2015" name="Genome Announc.">
        <title>Expanding the biotechnology potential of lactobacilli through comparative genomics of 213 strains and associated genera.</title>
        <authorList>
            <person name="Sun Z."/>
            <person name="Harris H.M."/>
            <person name="McCann A."/>
            <person name="Guo C."/>
            <person name="Argimon S."/>
            <person name="Zhang W."/>
            <person name="Yang X."/>
            <person name="Jeffery I.B."/>
            <person name="Cooney J.C."/>
            <person name="Kagawa T.F."/>
            <person name="Liu W."/>
            <person name="Song Y."/>
            <person name="Salvetti E."/>
            <person name="Wrobel A."/>
            <person name="Rasinkangas P."/>
            <person name="Parkhill J."/>
            <person name="Rea M.C."/>
            <person name="O'Sullivan O."/>
            <person name="Ritari J."/>
            <person name="Douillard F.P."/>
            <person name="Paul Ross R."/>
            <person name="Yang R."/>
            <person name="Briner A.E."/>
            <person name="Felis G.E."/>
            <person name="de Vos W.M."/>
            <person name="Barrangou R."/>
            <person name="Klaenhammer T.R."/>
            <person name="Caufield P.W."/>
            <person name="Cui Y."/>
            <person name="Zhang H."/>
            <person name="O'Toole P.W."/>
        </authorList>
    </citation>
    <scope>NUCLEOTIDE SEQUENCE [LARGE SCALE GENOMIC DNA]</scope>
    <source>
        <strain evidence="1 2">DSM 20019</strain>
    </source>
</reference>
<dbReference type="Proteomes" id="UP000050828">
    <property type="component" value="Unassembled WGS sequence"/>
</dbReference>
<dbReference type="EMBL" id="AZDL01000018">
    <property type="protein sequence ID" value="KRK92764.1"/>
    <property type="molecule type" value="Genomic_DNA"/>
</dbReference>
<organism evidence="1 2">
    <name type="scientific">Latilactobacillus curvatus JCM 1096 = DSM 20019</name>
    <dbReference type="NCBI Taxonomy" id="1293592"/>
    <lineage>
        <taxon>Bacteria</taxon>
        <taxon>Bacillati</taxon>
        <taxon>Bacillota</taxon>
        <taxon>Bacilli</taxon>
        <taxon>Lactobacillales</taxon>
        <taxon>Lactobacillaceae</taxon>
        <taxon>Latilactobacillus</taxon>
    </lineage>
</organism>
<gene>
    <name evidence="1" type="ORF">FC08_GL000502</name>
</gene>
<evidence type="ECO:0000313" key="2">
    <source>
        <dbReference type="Proteomes" id="UP000050828"/>
    </source>
</evidence>
<sequence length="126" mass="14527">MEVNMLFKYKNDYEKIAMGFLSFVPDLKEVSHVQAELALYTSDEQRNLYLWRNEAGDFAGVVGIELGADYILVRHISLNPSERSDENYFTMLDELAALYPESRVMGSLETAPLIAKWEQHQNTEMD</sequence>
<dbReference type="AlphaFoldDB" id="A0AAJ0LF55"/>